<evidence type="ECO:0000313" key="1">
    <source>
        <dbReference type="EMBL" id="KAL2329552.1"/>
    </source>
</evidence>
<sequence>MSTFTTLYSVPMPSMPLIPPPIQRLLPLAEKLSLSQQLQLPFSPQILTADVRVWVLTGPWASSMPWRSGMLIGGLVKFGELEDVYRLFGEMPMRDMAS</sequence>
<evidence type="ECO:0000313" key="2">
    <source>
        <dbReference type="Proteomes" id="UP001603857"/>
    </source>
</evidence>
<gene>
    <name evidence="1" type="ORF">Fmac_017133</name>
</gene>
<name>A0ABD1M1P9_9FABA</name>
<keyword evidence="2" id="KW-1185">Reference proteome</keyword>
<dbReference type="Proteomes" id="UP001603857">
    <property type="component" value="Unassembled WGS sequence"/>
</dbReference>
<dbReference type="EMBL" id="JBGMDY010000006">
    <property type="protein sequence ID" value="KAL2329552.1"/>
    <property type="molecule type" value="Genomic_DNA"/>
</dbReference>
<proteinExistence type="predicted"/>
<dbReference type="AlphaFoldDB" id="A0ABD1M1P9"/>
<protein>
    <submittedName>
        <fullName evidence="1">Uncharacterized protein</fullName>
    </submittedName>
</protein>
<reference evidence="1 2" key="1">
    <citation type="submission" date="2024-08" db="EMBL/GenBank/DDBJ databases">
        <title>Insights into the chromosomal genome structure of Flemingia macrophylla.</title>
        <authorList>
            <person name="Ding Y."/>
            <person name="Zhao Y."/>
            <person name="Bi W."/>
            <person name="Wu M."/>
            <person name="Zhao G."/>
            <person name="Gong Y."/>
            <person name="Li W."/>
            <person name="Zhang P."/>
        </authorList>
    </citation>
    <scope>NUCLEOTIDE SEQUENCE [LARGE SCALE GENOMIC DNA]</scope>
    <source>
        <strain evidence="1">DYQJB</strain>
        <tissue evidence="1">Leaf</tissue>
    </source>
</reference>
<accession>A0ABD1M1P9</accession>
<organism evidence="1 2">
    <name type="scientific">Flemingia macrophylla</name>
    <dbReference type="NCBI Taxonomy" id="520843"/>
    <lineage>
        <taxon>Eukaryota</taxon>
        <taxon>Viridiplantae</taxon>
        <taxon>Streptophyta</taxon>
        <taxon>Embryophyta</taxon>
        <taxon>Tracheophyta</taxon>
        <taxon>Spermatophyta</taxon>
        <taxon>Magnoliopsida</taxon>
        <taxon>eudicotyledons</taxon>
        <taxon>Gunneridae</taxon>
        <taxon>Pentapetalae</taxon>
        <taxon>rosids</taxon>
        <taxon>fabids</taxon>
        <taxon>Fabales</taxon>
        <taxon>Fabaceae</taxon>
        <taxon>Papilionoideae</taxon>
        <taxon>50 kb inversion clade</taxon>
        <taxon>NPAAA clade</taxon>
        <taxon>indigoferoid/millettioid clade</taxon>
        <taxon>Phaseoleae</taxon>
        <taxon>Flemingia</taxon>
    </lineage>
</organism>
<comment type="caution">
    <text evidence="1">The sequence shown here is derived from an EMBL/GenBank/DDBJ whole genome shotgun (WGS) entry which is preliminary data.</text>
</comment>